<dbReference type="Proteomes" id="UP001605036">
    <property type="component" value="Unassembled WGS sequence"/>
</dbReference>
<evidence type="ECO:0000256" key="7">
    <source>
        <dbReference type="ARBA" id="ARBA00047899"/>
    </source>
</evidence>
<feature type="compositionally biased region" description="Polar residues" evidence="10">
    <location>
        <begin position="674"/>
        <end position="697"/>
    </location>
</feature>
<evidence type="ECO:0000256" key="4">
    <source>
        <dbReference type="ARBA" id="ARBA00022741"/>
    </source>
</evidence>
<feature type="coiled-coil region" evidence="9">
    <location>
        <begin position="556"/>
        <end position="583"/>
    </location>
</feature>
<dbReference type="GO" id="GO:0004674">
    <property type="term" value="F:protein serine/threonine kinase activity"/>
    <property type="evidence" value="ECO:0007669"/>
    <property type="project" value="UniProtKB-KW"/>
</dbReference>
<dbReference type="Pfam" id="PF00069">
    <property type="entry name" value="Pkinase"/>
    <property type="match status" value="1"/>
</dbReference>
<dbReference type="EC" id="2.7.11.1" evidence="1"/>
<organism evidence="12 13">
    <name type="scientific">Riccia fluitans</name>
    <dbReference type="NCBI Taxonomy" id="41844"/>
    <lineage>
        <taxon>Eukaryota</taxon>
        <taxon>Viridiplantae</taxon>
        <taxon>Streptophyta</taxon>
        <taxon>Embryophyta</taxon>
        <taxon>Marchantiophyta</taxon>
        <taxon>Marchantiopsida</taxon>
        <taxon>Marchantiidae</taxon>
        <taxon>Marchantiales</taxon>
        <taxon>Ricciaceae</taxon>
        <taxon>Riccia</taxon>
    </lineage>
</organism>
<reference evidence="12 13" key="1">
    <citation type="submission" date="2024-09" db="EMBL/GenBank/DDBJ databases">
        <title>Chromosome-scale assembly of Riccia fluitans.</title>
        <authorList>
            <person name="Paukszto L."/>
            <person name="Sawicki J."/>
            <person name="Karawczyk K."/>
            <person name="Piernik-Szablinska J."/>
            <person name="Szczecinska M."/>
            <person name="Mazdziarz M."/>
        </authorList>
    </citation>
    <scope>NUCLEOTIDE SEQUENCE [LARGE SCALE GENOMIC DNA]</scope>
    <source>
        <strain evidence="12">Rf_01</strain>
        <tissue evidence="12">Aerial parts of the thallus</tissue>
    </source>
</reference>
<dbReference type="InterPro" id="IPR008271">
    <property type="entry name" value="Ser/Thr_kinase_AS"/>
</dbReference>
<dbReference type="InterPro" id="IPR011009">
    <property type="entry name" value="Kinase-like_dom_sf"/>
</dbReference>
<dbReference type="FunFam" id="1.10.510.10:FF:000349">
    <property type="entry name" value="probable serine/threonine-protein kinase DDB_G0280111"/>
    <property type="match status" value="1"/>
</dbReference>
<evidence type="ECO:0000256" key="5">
    <source>
        <dbReference type="ARBA" id="ARBA00022777"/>
    </source>
</evidence>
<evidence type="ECO:0000256" key="1">
    <source>
        <dbReference type="ARBA" id="ARBA00012513"/>
    </source>
</evidence>
<sequence length="792" mass="86575">MWRLKQFIPKEQVGLEGKTVDVGALKLQVRSTIAQGGFSCVYLARDATLGRQYALKHIICNDAESVDLVKQEVAVMKVLRGHPNVVTLHAQVIYDMGRTKECFLVMDYCEKMLANVLEQRGAGYFEEKQLLLIFRDICNAVYAMHCQSPPIAHRDLKVENVLMGADGAWKLCDFGSTSTNHKRFEKPDEMGLEEDIIRKHTTPAYRAPEMWDLFAREVISEKVDIWALGCLLYRVAYFKSAFDGESKLQILNGNYRIPDAPKYSIAVTDLIRSMLTADPSARPDVTQVWRRVNEALPNDIRKPQPDKPPAAPASRDQAETRTESRSGSYPQGKAPVPSRSPPLPPSQKEHDRRSAQNGSGAVGAFWSTQYAHDAVKEDGNLSSDNPSKVRSSSPGSRSRREETNPAEKTSITGQFLKKSSVSNLIKKVQGAGGWGRDDPEHNGYEMKFNSDENFEEEEEKGFSHLSSSSVTSMLSTSPATRVSDKSAPSNDAAFNEFAAQFESSASLAADTGSRFYSDPNSQNQSDASSRMHYDSLNRSYPEPTGSRTPPDSGNRVLQLQADFDRLNKELQQALAEKAVVSQQCEMLTAICRSQRQEIQELKSALATASSSSGPASVRTRGSPATVHSVPSQPQPQHQINSTPGGWQAFDQSRERLNGSIGELQEGLSPGGSGSRSQRVTHTTSLSTESSNWQAFSDSSRPGGGPSPTSEGRRRPVQQHARAASMGGDGWGFGQVQEGPTHSSALQPQAQPTGMFGNVSTFTGGTSNNSVPVGDSRSSRPAVRNHPVGWAGF</sequence>
<keyword evidence="5" id="KW-0418">Kinase</keyword>
<dbReference type="PROSITE" id="PS50011">
    <property type="entry name" value="PROTEIN_KINASE_DOM"/>
    <property type="match status" value="1"/>
</dbReference>
<feature type="region of interest" description="Disordered" evidence="10">
    <location>
        <begin position="377"/>
        <end position="469"/>
    </location>
</feature>
<feature type="region of interest" description="Disordered" evidence="10">
    <location>
        <begin position="661"/>
        <end position="792"/>
    </location>
</feature>
<evidence type="ECO:0000256" key="9">
    <source>
        <dbReference type="SAM" id="Coils"/>
    </source>
</evidence>
<keyword evidence="4" id="KW-0547">Nucleotide-binding</keyword>
<dbReference type="AlphaFoldDB" id="A0ABD1YX20"/>
<evidence type="ECO:0000313" key="13">
    <source>
        <dbReference type="Proteomes" id="UP001605036"/>
    </source>
</evidence>
<feature type="compositionally biased region" description="Low complexity" evidence="10">
    <location>
        <begin position="605"/>
        <end position="616"/>
    </location>
</feature>
<evidence type="ECO:0000256" key="10">
    <source>
        <dbReference type="SAM" id="MobiDB-lite"/>
    </source>
</evidence>
<comment type="catalytic activity">
    <reaction evidence="8">
        <text>L-seryl-[protein] + ATP = O-phospho-L-seryl-[protein] + ADP + H(+)</text>
        <dbReference type="Rhea" id="RHEA:17989"/>
        <dbReference type="Rhea" id="RHEA-COMP:9863"/>
        <dbReference type="Rhea" id="RHEA-COMP:11604"/>
        <dbReference type="ChEBI" id="CHEBI:15378"/>
        <dbReference type="ChEBI" id="CHEBI:29999"/>
        <dbReference type="ChEBI" id="CHEBI:30616"/>
        <dbReference type="ChEBI" id="CHEBI:83421"/>
        <dbReference type="ChEBI" id="CHEBI:456216"/>
        <dbReference type="EC" id="2.7.11.1"/>
    </reaction>
</comment>
<evidence type="ECO:0000313" key="12">
    <source>
        <dbReference type="EMBL" id="KAL2635330.1"/>
    </source>
</evidence>
<dbReference type="PANTHER" id="PTHR22967">
    <property type="entry name" value="SERINE/THREONINE PROTEIN KINASE"/>
    <property type="match status" value="1"/>
</dbReference>
<protein>
    <recommendedName>
        <fullName evidence="1">non-specific serine/threonine protein kinase</fullName>
        <ecNumber evidence="1">2.7.11.1</ecNumber>
    </recommendedName>
</protein>
<keyword evidence="13" id="KW-1185">Reference proteome</keyword>
<evidence type="ECO:0000256" key="3">
    <source>
        <dbReference type="ARBA" id="ARBA00022679"/>
    </source>
</evidence>
<dbReference type="PROSITE" id="PS00108">
    <property type="entry name" value="PROTEIN_KINASE_ST"/>
    <property type="match status" value="1"/>
</dbReference>
<evidence type="ECO:0000256" key="8">
    <source>
        <dbReference type="ARBA" id="ARBA00048679"/>
    </source>
</evidence>
<gene>
    <name evidence="12" type="ORF">R1flu_006809</name>
</gene>
<keyword evidence="9" id="KW-0175">Coiled coil</keyword>
<name>A0ABD1YX20_9MARC</name>
<feature type="domain" description="Protein kinase" evidence="11">
    <location>
        <begin position="27"/>
        <end position="296"/>
    </location>
</feature>
<dbReference type="EMBL" id="JBHFFA010000003">
    <property type="protein sequence ID" value="KAL2635330.1"/>
    <property type="molecule type" value="Genomic_DNA"/>
</dbReference>
<feature type="compositionally biased region" description="Polar residues" evidence="10">
    <location>
        <begin position="545"/>
        <end position="555"/>
    </location>
</feature>
<feature type="region of interest" description="Disordered" evidence="10">
    <location>
        <begin position="512"/>
        <end position="555"/>
    </location>
</feature>
<comment type="caution">
    <text evidence="12">The sequence shown here is derived from an EMBL/GenBank/DDBJ whole genome shotgun (WGS) entry which is preliminary data.</text>
</comment>
<dbReference type="SUPFAM" id="SSF56112">
    <property type="entry name" value="Protein kinase-like (PK-like)"/>
    <property type="match status" value="1"/>
</dbReference>
<accession>A0ABD1YX20</accession>
<feature type="compositionally biased region" description="Polar residues" evidence="10">
    <location>
        <begin position="518"/>
        <end position="528"/>
    </location>
</feature>
<dbReference type="InterPro" id="IPR000719">
    <property type="entry name" value="Prot_kinase_dom"/>
</dbReference>
<dbReference type="CDD" id="cd13985">
    <property type="entry name" value="STKc_GAK_like"/>
    <property type="match status" value="1"/>
</dbReference>
<dbReference type="PANTHER" id="PTHR22967:SF57">
    <property type="entry name" value="AUXILIN, ISOFORM A-RELATED"/>
    <property type="match status" value="1"/>
</dbReference>
<feature type="compositionally biased region" description="Polar residues" evidence="10">
    <location>
        <begin position="406"/>
        <end position="423"/>
    </location>
</feature>
<proteinExistence type="predicted"/>
<feature type="compositionally biased region" description="Polar residues" evidence="10">
    <location>
        <begin position="737"/>
        <end position="770"/>
    </location>
</feature>
<dbReference type="Gene3D" id="1.10.510.10">
    <property type="entry name" value="Transferase(Phosphotransferase) domain 1"/>
    <property type="match status" value="1"/>
</dbReference>
<feature type="region of interest" description="Disordered" evidence="10">
    <location>
        <begin position="295"/>
        <end position="359"/>
    </location>
</feature>
<feature type="region of interest" description="Disordered" evidence="10">
    <location>
        <begin position="605"/>
        <end position="649"/>
    </location>
</feature>
<keyword evidence="2" id="KW-0723">Serine/threonine-protein kinase</keyword>
<evidence type="ECO:0000256" key="2">
    <source>
        <dbReference type="ARBA" id="ARBA00022527"/>
    </source>
</evidence>
<evidence type="ECO:0000256" key="6">
    <source>
        <dbReference type="ARBA" id="ARBA00022840"/>
    </source>
</evidence>
<feature type="compositionally biased region" description="Low complexity" evidence="10">
    <location>
        <begin position="626"/>
        <end position="638"/>
    </location>
</feature>
<dbReference type="SMART" id="SM00220">
    <property type="entry name" value="S_TKc"/>
    <property type="match status" value="1"/>
</dbReference>
<keyword evidence="3" id="KW-0808">Transferase</keyword>
<feature type="compositionally biased region" description="Basic and acidic residues" evidence="10">
    <location>
        <begin position="435"/>
        <end position="450"/>
    </location>
</feature>
<keyword evidence="6" id="KW-0067">ATP-binding</keyword>
<comment type="catalytic activity">
    <reaction evidence="7">
        <text>L-threonyl-[protein] + ATP = O-phospho-L-threonyl-[protein] + ADP + H(+)</text>
        <dbReference type="Rhea" id="RHEA:46608"/>
        <dbReference type="Rhea" id="RHEA-COMP:11060"/>
        <dbReference type="Rhea" id="RHEA-COMP:11605"/>
        <dbReference type="ChEBI" id="CHEBI:15378"/>
        <dbReference type="ChEBI" id="CHEBI:30013"/>
        <dbReference type="ChEBI" id="CHEBI:30616"/>
        <dbReference type="ChEBI" id="CHEBI:61977"/>
        <dbReference type="ChEBI" id="CHEBI:456216"/>
        <dbReference type="EC" id="2.7.11.1"/>
    </reaction>
</comment>
<dbReference type="GO" id="GO:0005524">
    <property type="term" value="F:ATP binding"/>
    <property type="evidence" value="ECO:0007669"/>
    <property type="project" value="UniProtKB-KW"/>
</dbReference>
<evidence type="ECO:0000259" key="11">
    <source>
        <dbReference type="PROSITE" id="PS50011"/>
    </source>
</evidence>